<keyword evidence="6" id="KW-1185">Reference proteome</keyword>
<evidence type="ECO:0000313" key="5">
    <source>
        <dbReference type="EMBL" id="RWS13745.1"/>
    </source>
</evidence>
<dbReference type="EMBL" id="NCKU01000894">
    <property type="protein sequence ID" value="RWS13745.1"/>
    <property type="molecule type" value="Genomic_DNA"/>
</dbReference>
<protein>
    <submittedName>
        <fullName evidence="5">NFATC2-interacting protein-like protein</fullName>
    </submittedName>
</protein>
<name>A0A443REP4_9ACAR</name>
<gene>
    <name evidence="5" type="ORF">B4U79_07071</name>
</gene>
<dbReference type="SUPFAM" id="SSF54236">
    <property type="entry name" value="Ubiquitin-like"/>
    <property type="match status" value="2"/>
</dbReference>
<dbReference type="InterPro" id="IPR052324">
    <property type="entry name" value="NFATC2-Int_DNA_Repair"/>
</dbReference>
<dbReference type="Proteomes" id="UP000285301">
    <property type="component" value="Unassembled WGS sequence"/>
</dbReference>
<reference evidence="5 6" key="1">
    <citation type="journal article" date="2018" name="Gigascience">
        <title>Genomes of trombidid mites reveal novel predicted allergens and laterally-transferred genes associated with secondary metabolism.</title>
        <authorList>
            <person name="Dong X."/>
            <person name="Chaisiri K."/>
            <person name="Xia D."/>
            <person name="Armstrong S.D."/>
            <person name="Fang Y."/>
            <person name="Donnelly M.J."/>
            <person name="Kadowaki T."/>
            <person name="McGarry J.W."/>
            <person name="Darby A.C."/>
            <person name="Makepeace B.L."/>
        </authorList>
    </citation>
    <scope>NUCLEOTIDE SEQUENCE [LARGE SCALE GENOMIC DNA]</scope>
    <source>
        <strain evidence="5">UoL-WK</strain>
    </source>
</reference>
<dbReference type="Gene3D" id="3.10.20.90">
    <property type="entry name" value="Phosphatidylinositol 3-kinase Catalytic Subunit, Chain A, domain 1"/>
    <property type="match status" value="2"/>
</dbReference>
<dbReference type="OrthoDB" id="442921at2759"/>
<dbReference type="InterPro" id="IPR022617">
    <property type="entry name" value="Rad60/SUMO-like_dom"/>
</dbReference>
<accession>A0A443REP4</accession>
<comment type="subcellular location">
    <subcellularLocation>
        <location evidence="1">Nucleus</location>
    </subcellularLocation>
</comment>
<evidence type="ECO:0000313" key="6">
    <source>
        <dbReference type="Proteomes" id="UP000285301"/>
    </source>
</evidence>
<evidence type="ECO:0000256" key="2">
    <source>
        <dbReference type="ARBA" id="ARBA00023242"/>
    </source>
</evidence>
<organism evidence="5 6">
    <name type="scientific">Dinothrombium tinctorium</name>
    <dbReference type="NCBI Taxonomy" id="1965070"/>
    <lineage>
        <taxon>Eukaryota</taxon>
        <taxon>Metazoa</taxon>
        <taxon>Ecdysozoa</taxon>
        <taxon>Arthropoda</taxon>
        <taxon>Chelicerata</taxon>
        <taxon>Arachnida</taxon>
        <taxon>Acari</taxon>
        <taxon>Acariformes</taxon>
        <taxon>Trombidiformes</taxon>
        <taxon>Prostigmata</taxon>
        <taxon>Anystina</taxon>
        <taxon>Parasitengona</taxon>
        <taxon>Trombidioidea</taxon>
        <taxon>Trombidiidae</taxon>
        <taxon>Dinothrombium</taxon>
    </lineage>
</organism>
<dbReference type="CDD" id="cd01763">
    <property type="entry name" value="Ubl_SUMO_like"/>
    <property type="match status" value="1"/>
</dbReference>
<dbReference type="GO" id="GO:0045944">
    <property type="term" value="P:positive regulation of transcription by RNA polymerase II"/>
    <property type="evidence" value="ECO:0007669"/>
    <property type="project" value="TreeGrafter"/>
</dbReference>
<sequence>MSSEEEDSDCGIFGKKRLNYRRKIKIATDAKIINSQLNANDSKEFSTFAELDNENKPSTESEEVIEISCLEEDTIKSATTNDKDIFNDWKSPAKDEASDSHVDITFESTPSSIRGRRPNSRDQFSNRGSEADILDPELILQKLDEQANEICNDLNECFDTCDDCIIEERGDPKTSHSLLSEIKFNFHGKIRKVQISSNEKIYNKLDMIAEQFKIDDPLSLAICFNNKLVSMDATPKSLNLTVADILDCIIKQASFTSADNSHSSQYEKVSQIKDPNIVSIKFRNNKSSKNSKPITLNALKAKELQNVMLEYAEIVEIEVKKLNFYFDGEKLNGNETPEDLEMEDGNLIDVVIKE</sequence>
<dbReference type="PANTHER" id="PTHR47187:SF1">
    <property type="entry name" value="NFATC2-INTERACTING PROTEIN"/>
    <property type="match status" value="1"/>
</dbReference>
<dbReference type="PROSITE" id="PS50053">
    <property type="entry name" value="UBIQUITIN_2"/>
    <property type="match status" value="1"/>
</dbReference>
<dbReference type="InterPro" id="IPR029071">
    <property type="entry name" value="Ubiquitin-like_domsf"/>
</dbReference>
<dbReference type="PANTHER" id="PTHR47187">
    <property type="entry name" value="NFATC2-INTERACTING PROTEIN"/>
    <property type="match status" value="1"/>
</dbReference>
<dbReference type="STRING" id="1965070.A0A443REP4"/>
<dbReference type="InterPro" id="IPR000626">
    <property type="entry name" value="Ubiquitin-like_dom"/>
</dbReference>
<keyword evidence="2" id="KW-0539">Nucleus</keyword>
<feature type="region of interest" description="Disordered" evidence="3">
    <location>
        <begin position="109"/>
        <end position="128"/>
    </location>
</feature>
<evidence type="ECO:0000256" key="3">
    <source>
        <dbReference type="SAM" id="MobiDB-lite"/>
    </source>
</evidence>
<dbReference type="Pfam" id="PF11976">
    <property type="entry name" value="Rad60-SLD"/>
    <property type="match status" value="1"/>
</dbReference>
<dbReference type="GO" id="GO:0005634">
    <property type="term" value="C:nucleus"/>
    <property type="evidence" value="ECO:0007669"/>
    <property type="project" value="UniProtKB-SubCell"/>
</dbReference>
<dbReference type="AlphaFoldDB" id="A0A443REP4"/>
<feature type="domain" description="Ubiquitin-like" evidence="4">
    <location>
        <begin position="278"/>
        <end position="354"/>
    </location>
</feature>
<proteinExistence type="predicted"/>
<evidence type="ECO:0000256" key="1">
    <source>
        <dbReference type="ARBA" id="ARBA00004123"/>
    </source>
</evidence>
<evidence type="ECO:0000259" key="4">
    <source>
        <dbReference type="PROSITE" id="PS50053"/>
    </source>
</evidence>
<comment type="caution">
    <text evidence="5">The sequence shown here is derived from an EMBL/GenBank/DDBJ whole genome shotgun (WGS) entry which is preliminary data.</text>
</comment>